<evidence type="ECO:0000256" key="2">
    <source>
        <dbReference type="ARBA" id="ARBA00022679"/>
    </source>
</evidence>
<dbReference type="Gene3D" id="3.10.20.730">
    <property type="entry name" value="RNAP, epsilon subunit-like"/>
    <property type="match status" value="1"/>
</dbReference>
<dbReference type="EMBL" id="JBHSGK010000003">
    <property type="protein sequence ID" value="MFC4735457.1"/>
    <property type="molecule type" value="Genomic_DNA"/>
</dbReference>
<evidence type="ECO:0000256" key="1">
    <source>
        <dbReference type="ARBA" id="ARBA00022478"/>
    </source>
</evidence>
<comment type="function">
    <text evidence="5">A non-essential component of RNA polymerase (RNAP).</text>
</comment>
<organism evidence="6 7">
    <name type="scientific">Bacillus daqingensis</name>
    <dbReference type="NCBI Taxonomy" id="872396"/>
    <lineage>
        <taxon>Bacteria</taxon>
        <taxon>Bacillati</taxon>
        <taxon>Bacillota</taxon>
        <taxon>Bacilli</taxon>
        <taxon>Bacillales</taxon>
        <taxon>Bacillaceae</taxon>
        <taxon>Bacillus</taxon>
    </lineage>
</organism>
<reference evidence="7" key="1">
    <citation type="journal article" date="2019" name="Int. J. Syst. Evol. Microbiol.">
        <title>The Global Catalogue of Microorganisms (GCM) 10K type strain sequencing project: providing services to taxonomists for standard genome sequencing and annotation.</title>
        <authorList>
            <consortium name="The Broad Institute Genomics Platform"/>
            <consortium name="The Broad Institute Genome Sequencing Center for Infectious Disease"/>
            <person name="Wu L."/>
            <person name="Ma J."/>
        </authorList>
    </citation>
    <scope>NUCLEOTIDE SEQUENCE [LARGE SCALE GENOMIC DNA]</scope>
    <source>
        <strain evidence="7">JCM 12165</strain>
    </source>
</reference>
<dbReference type="RefSeq" id="WP_377908079.1">
    <property type="nucleotide sequence ID" value="NZ_JBHSGK010000003.1"/>
</dbReference>
<comment type="catalytic activity">
    <reaction evidence="5">
        <text>RNA(n) + a ribonucleoside 5'-triphosphate = RNA(n+1) + diphosphate</text>
        <dbReference type="Rhea" id="RHEA:21248"/>
        <dbReference type="Rhea" id="RHEA-COMP:14527"/>
        <dbReference type="Rhea" id="RHEA-COMP:17342"/>
        <dbReference type="ChEBI" id="CHEBI:33019"/>
        <dbReference type="ChEBI" id="CHEBI:61557"/>
        <dbReference type="ChEBI" id="CHEBI:140395"/>
        <dbReference type="EC" id="2.7.7.6"/>
    </reaction>
</comment>
<accession>A0ABV9NTI4</accession>
<dbReference type="NCBIfam" id="NF010188">
    <property type="entry name" value="PRK13667.1"/>
    <property type="match status" value="1"/>
</dbReference>
<evidence type="ECO:0000256" key="3">
    <source>
        <dbReference type="ARBA" id="ARBA00022695"/>
    </source>
</evidence>
<proteinExistence type="inferred from homology"/>
<gene>
    <name evidence="5" type="primary">rpoY</name>
    <name evidence="6" type="ORF">ACFO4L_02565</name>
</gene>
<dbReference type="EC" id="2.7.7.6" evidence="5"/>
<dbReference type="HAMAP" id="MF_01553">
    <property type="entry name" value="RNApol_bact_RpoY"/>
    <property type="match status" value="1"/>
</dbReference>
<evidence type="ECO:0000256" key="4">
    <source>
        <dbReference type="ARBA" id="ARBA00023163"/>
    </source>
</evidence>
<comment type="subunit">
    <text evidence="5">RNAP is composed of a core of 2 alpha, a beta and a beta' subunit. The core is associated with a delta subunit, and at least one of epsilon or omega. When a sigma factor is associated with the core the holoenzyme is formed, which can initiate transcription.</text>
</comment>
<dbReference type="Proteomes" id="UP001595896">
    <property type="component" value="Unassembled WGS sequence"/>
</dbReference>
<comment type="caution">
    <text evidence="6">The sequence shown here is derived from an EMBL/GenBank/DDBJ whole genome shotgun (WGS) entry which is preliminary data.</text>
</comment>
<keyword evidence="4 5" id="KW-0804">Transcription</keyword>
<name>A0ABV9NTI4_9BACI</name>
<evidence type="ECO:0000313" key="7">
    <source>
        <dbReference type="Proteomes" id="UP001595896"/>
    </source>
</evidence>
<evidence type="ECO:0000256" key="5">
    <source>
        <dbReference type="HAMAP-Rule" id="MF_01553"/>
    </source>
</evidence>
<dbReference type="InterPro" id="IPR009907">
    <property type="entry name" value="RpoY"/>
</dbReference>
<sequence>MIFKVFYQDTLAEVPVRERTSSLYAEAETEEEVRKGLKDRGYNIEFVTPLSEKALAYEKESNEDFTVESLSK</sequence>
<evidence type="ECO:0000313" key="6">
    <source>
        <dbReference type="EMBL" id="MFC4735457.1"/>
    </source>
</evidence>
<comment type="similarity">
    <text evidence="5">Belongs to the RNA polymerase subunit epsilon family.</text>
</comment>
<dbReference type="GO" id="GO:0003899">
    <property type="term" value="F:DNA-directed RNA polymerase activity"/>
    <property type="evidence" value="ECO:0007669"/>
    <property type="project" value="UniProtKB-EC"/>
</dbReference>
<dbReference type="Pfam" id="PF07288">
    <property type="entry name" value="RpoY"/>
    <property type="match status" value="1"/>
</dbReference>
<protein>
    <recommendedName>
        <fullName evidence="5">DNA-directed RNA polymerase subunit epsilon</fullName>
        <shortName evidence="5">RNAP epsilon subunit</shortName>
        <ecNumber evidence="5">2.7.7.6</ecNumber>
    </recommendedName>
    <alternativeName>
        <fullName evidence="5">RNA polymerase epsilon subunit</fullName>
    </alternativeName>
    <alternativeName>
        <fullName evidence="5">Transcriptase subunit epsilon</fullName>
    </alternativeName>
</protein>
<keyword evidence="3 5" id="KW-0548">Nucleotidyltransferase</keyword>
<keyword evidence="7" id="KW-1185">Reference proteome</keyword>
<keyword evidence="1 5" id="KW-0240">DNA-directed RNA polymerase</keyword>
<keyword evidence="2 5" id="KW-0808">Transferase</keyword>